<keyword evidence="2" id="KW-1185">Reference proteome</keyword>
<dbReference type="Proteomes" id="UP001189813">
    <property type="component" value="Unassembled WGS sequence"/>
</dbReference>
<reference evidence="1 2" key="1">
    <citation type="submission" date="2023-07" db="EMBL/GenBank/DDBJ databases">
        <authorList>
            <person name="Peeters C."/>
        </authorList>
    </citation>
    <scope>NUCLEOTIDE SEQUENCE [LARGE SCALE GENOMIC DNA]</scope>
    <source>
        <strain evidence="1 2">LMG 19083</strain>
    </source>
</reference>
<dbReference type="EMBL" id="CATZBU010000001">
    <property type="protein sequence ID" value="CAJ0780337.1"/>
    <property type="molecule type" value="Genomic_DNA"/>
</dbReference>
<gene>
    <name evidence="1" type="ORF">LMG19083_00650</name>
</gene>
<accession>A0ABM9J2Q7</accession>
<protein>
    <recommendedName>
        <fullName evidence="3">Transposase</fullName>
    </recommendedName>
</protein>
<sequence length="90" mass="10111">MLGVETKTWLSAKLCGVAIIYLRGKVAHMTHDDGMTWSDVCGHIDLDEMLPNAVTKQSVGVMPGEPQFVRCCLKQHLQRDIFHPAMLYEP</sequence>
<evidence type="ECO:0008006" key="3">
    <source>
        <dbReference type="Google" id="ProtNLM"/>
    </source>
</evidence>
<proteinExistence type="predicted"/>
<comment type="caution">
    <text evidence="1">The sequence shown here is derived from an EMBL/GenBank/DDBJ whole genome shotgun (WGS) entry which is preliminary data.</text>
</comment>
<organism evidence="1 2">
    <name type="scientific">Ralstonia psammae</name>
    <dbReference type="NCBI Taxonomy" id="3058598"/>
    <lineage>
        <taxon>Bacteria</taxon>
        <taxon>Pseudomonadati</taxon>
        <taxon>Pseudomonadota</taxon>
        <taxon>Betaproteobacteria</taxon>
        <taxon>Burkholderiales</taxon>
        <taxon>Burkholderiaceae</taxon>
        <taxon>Ralstonia</taxon>
    </lineage>
</organism>
<evidence type="ECO:0000313" key="1">
    <source>
        <dbReference type="EMBL" id="CAJ0780337.1"/>
    </source>
</evidence>
<evidence type="ECO:0000313" key="2">
    <source>
        <dbReference type="Proteomes" id="UP001189813"/>
    </source>
</evidence>
<name>A0ABM9J2Q7_9RALS</name>